<dbReference type="NCBIfam" id="TIGR03708">
    <property type="entry name" value="poly_P_AMP_trns"/>
    <property type="match status" value="1"/>
</dbReference>
<keyword evidence="2" id="KW-0808">Transferase</keyword>
<dbReference type="GO" id="GO:0016301">
    <property type="term" value="F:kinase activity"/>
    <property type="evidence" value="ECO:0007669"/>
    <property type="project" value="UniProtKB-KW"/>
</dbReference>
<dbReference type="GO" id="GO:0043751">
    <property type="term" value="F:polyphosphate:AMP phosphotransferase activity"/>
    <property type="evidence" value="ECO:0007669"/>
    <property type="project" value="InterPro"/>
</dbReference>
<feature type="domain" description="Polyphosphate kinase-2-related" evidence="1">
    <location>
        <begin position="269"/>
        <end position="491"/>
    </location>
</feature>
<dbReference type="PANTHER" id="PTHR34383">
    <property type="entry name" value="POLYPHOSPHATE:AMP PHOSPHOTRANSFERASE-RELATED"/>
    <property type="match status" value="1"/>
</dbReference>
<keyword evidence="3" id="KW-1185">Reference proteome</keyword>
<feature type="domain" description="Polyphosphate kinase-2-related" evidence="1">
    <location>
        <begin position="11"/>
        <end position="231"/>
    </location>
</feature>
<dbReference type="Pfam" id="PF03976">
    <property type="entry name" value="PPK2"/>
    <property type="match status" value="2"/>
</dbReference>
<accession>A0A0S2TCF9</accession>
<dbReference type="InterPro" id="IPR027417">
    <property type="entry name" value="P-loop_NTPase"/>
</dbReference>
<evidence type="ECO:0000313" key="3">
    <source>
        <dbReference type="Proteomes" id="UP000055136"/>
    </source>
</evidence>
<dbReference type="InterPro" id="IPR022488">
    <property type="entry name" value="PPK2-related"/>
</dbReference>
<dbReference type="EMBL" id="CP013099">
    <property type="protein sequence ID" value="ALP52849.1"/>
    <property type="molecule type" value="Genomic_DNA"/>
</dbReference>
<dbReference type="Proteomes" id="UP000055136">
    <property type="component" value="Chromosome"/>
</dbReference>
<dbReference type="Gene3D" id="3.40.50.300">
    <property type="entry name" value="P-loop containing nucleotide triphosphate hydrolases"/>
    <property type="match status" value="2"/>
</dbReference>
<dbReference type="AlphaFoldDB" id="A0A0S2TCF9"/>
<dbReference type="STRING" id="1748243.Tel_06590"/>
<keyword evidence="2" id="KW-0418">Kinase</keyword>
<dbReference type="SUPFAM" id="SSF52540">
    <property type="entry name" value="P-loop containing nucleoside triphosphate hydrolases"/>
    <property type="match status" value="2"/>
</dbReference>
<proteinExistence type="predicted"/>
<dbReference type="InterPro" id="IPR022489">
    <property type="entry name" value="PolyP_AMP_Tfrase"/>
</dbReference>
<evidence type="ECO:0000313" key="2">
    <source>
        <dbReference type="EMBL" id="ALP52849.1"/>
    </source>
</evidence>
<sequence length="495" mass="56985">MFEAVELGQSLSKAEFKQAETTFRAELLQLQRQLAEAKVAALIVIAGVEGAGKGAVVNRLNKWLDNRDMATHAFWDETAAETQRPEYWRYWMGLPARGAIGIMFGAWYWDPIYRHCRGQASDAELDDGGQRIKELEHMLHQDGMLIIKLWFHLSKKTFHQRIKQRSEAAKHVRAEKGDEHGGVDYKPFVLSAARLISRTDTRVCPWNLIEAEDDYFRDISVAQAIRAGLTQRLAEHRVADRRLAVPNPLVGVDASGASILDTLDMGTALAKSDYKAQLKHYQKQLSELAWQAYDAGMSTVIVFEGWDAAGKGGAIRRLTSAVDARLYRSHSVAAPSDEELAHHYLWRFWRQVPRAGYMTLYDRSWYGRVLVERVEQLARTDEWQRAYQEINDFEEQLVDSGAAVLKFWLHVTPEEQLKRFEQRQQTPWKQYKLTDDDWRNRDKRDAYEAAVNEMVLRTSTGKAPWCLIPADDKYYARINVLKEVCERLDQALHTN</sequence>
<dbReference type="PANTHER" id="PTHR34383:SF3">
    <property type="entry name" value="POLYPHOSPHATE:AMP PHOSPHOTRANSFERASE"/>
    <property type="match status" value="1"/>
</dbReference>
<reference evidence="2" key="1">
    <citation type="submission" date="2015-10" db="EMBL/GenBank/DDBJ databases">
        <title>Description of Candidatus Tenderia electrophaga gen. nov, sp. nov., an Uncultivated Electroautotroph from a Biocathode Enrichment.</title>
        <authorList>
            <person name="Eddie B.J."/>
            <person name="Malanoski A.P."/>
            <person name="Wang Z."/>
            <person name="Hall R.J."/>
            <person name="Oh S.D."/>
            <person name="Heiner C."/>
            <person name="Lin B."/>
            <person name="Strycharz-Glaven S.M."/>
        </authorList>
    </citation>
    <scope>NUCLEOTIDE SEQUENCE [LARGE SCALE GENOMIC DNA]</scope>
    <source>
        <strain evidence="2">NRL1</strain>
    </source>
</reference>
<dbReference type="GO" id="GO:0006797">
    <property type="term" value="P:polyphosphate metabolic process"/>
    <property type="evidence" value="ECO:0007669"/>
    <property type="project" value="InterPro"/>
</dbReference>
<dbReference type="KEGG" id="tee:Tel_06590"/>
<organism evidence="2 3">
    <name type="scientific">Candidatus Tenderia electrophaga</name>
    <dbReference type="NCBI Taxonomy" id="1748243"/>
    <lineage>
        <taxon>Bacteria</taxon>
        <taxon>Pseudomonadati</taxon>
        <taxon>Pseudomonadota</taxon>
        <taxon>Gammaproteobacteria</taxon>
        <taxon>Candidatus Tenderiales</taxon>
        <taxon>Candidatus Tenderiaceae</taxon>
        <taxon>Candidatus Tenderia</taxon>
    </lineage>
</organism>
<gene>
    <name evidence="2" type="ORF">Tel_06590</name>
</gene>
<protein>
    <submittedName>
        <fullName evidence="2">Polyphosphate kinase 2</fullName>
    </submittedName>
</protein>
<evidence type="ECO:0000259" key="1">
    <source>
        <dbReference type="Pfam" id="PF03976"/>
    </source>
</evidence>
<name>A0A0S2TCF9_9GAMM</name>